<feature type="compositionally biased region" description="Polar residues" evidence="8">
    <location>
        <begin position="1460"/>
        <end position="1471"/>
    </location>
</feature>
<evidence type="ECO:0000313" key="13">
    <source>
        <dbReference type="Proteomes" id="UP000738359"/>
    </source>
</evidence>
<dbReference type="Pfam" id="PF01454">
    <property type="entry name" value="MAGE"/>
    <property type="match status" value="1"/>
</dbReference>
<keyword evidence="4" id="KW-0489">Methyltransferase</keyword>
<comment type="caution">
    <text evidence="12">The sequence shown here is derived from an EMBL/GenBank/DDBJ whole genome shotgun (WGS) entry which is preliminary data.</text>
</comment>
<feature type="region of interest" description="Disordered" evidence="8">
    <location>
        <begin position="1460"/>
        <end position="1500"/>
    </location>
</feature>
<evidence type="ECO:0000259" key="9">
    <source>
        <dbReference type="PROSITE" id="PS50280"/>
    </source>
</evidence>
<dbReference type="SMART" id="SM00508">
    <property type="entry name" value="PostSET"/>
    <property type="match status" value="1"/>
</dbReference>
<evidence type="ECO:0000259" key="10">
    <source>
        <dbReference type="PROSITE" id="PS50868"/>
    </source>
</evidence>
<dbReference type="GO" id="GO:0008270">
    <property type="term" value="F:zinc ion binding"/>
    <property type="evidence" value="ECO:0007669"/>
    <property type="project" value="InterPro"/>
</dbReference>
<feature type="compositionally biased region" description="Polar residues" evidence="8">
    <location>
        <begin position="1693"/>
        <end position="1702"/>
    </location>
</feature>
<feature type="compositionally biased region" description="Basic residues" evidence="8">
    <location>
        <begin position="1"/>
        <end position="18"/>
    </location>
</feature>
<feature type="region of interest" description="Disordered" evidence="8">
    <location>
        <begin position="1649"/>
        <end position="1737"/>
    </location>
</feature>
<dbReference type="Gene3D" id="2.170.270.10">
    <property type="entry name" value="SET domain"/>
    <property type="match status" value="1"/>
</dbReference>
<evidence type="ECO:0000256" key="8">
    <source>
        <dbReference type="SAM" id="MobiDB-lite"/>
    </source>
</evidence>
<feature type="region of interest" description="Disordered" evidence="8">
    <location>
        <begin position="1338"/>
        <end position="1368"/>
    </location>
</feature>
<dbReference type="SMART" id="SM00317">
    <property type="entry name" value="SET"/>
    <property type="match status" value="1"/>
</dbReference>
<evidence type="ECO:0000256" key="2">
    <source>
        <dbReference type="ARBA" id="ARBA00004286"/>
    </source>
</evidence>
<feature type="compositionally biased region" description="Polar residues" evidence="8">
    <location>
        <begin position="221"/>
        <end position="242"/>
    </location>
</feature>
<feature type="compositionally biased region" description="Low complexity" evidence="8">
    <location>
        <begin position="660"/>
        <end position="672"/>
    </location>
</feature>
<feature type="compositionally biased region" description="Polar residues" evidence="8">
    <location>
        <begin position="716"/>
        <end position="730"/>
    </location>
</feature>
<feature type="region of interest" description="Disordered" evidence="8">
    <location>
        <begin position="1517"/>
        <end position="1577"/>
    </location>
</feature>
<dbReference type="Proteomes" id="UP000738359">
    <property type="component" value="Unassembled WGS sequence"/>
</dbReference>
<feature type="region of interest" description="Disordered" evidence="8">
    <location>
        <begin position="550"/>
        <end position="989"/>
    </location>
</feature>
<dbReference type="SMART" id="SM01373">
    <property type="entry name" value="MAGE"/>
    <property type="match status" value="1"/>
</dbReference>
<feature type="compositionally biased region" description="Basic and acidic residues" evidence="8">
    <location>
        <begin position="19"/>
        <end position="33"/>
    </location>
</feature>
<feature type="compositionally biased region" description="Polar residues" evidence="8">
    <location>
        <begin position="941"/>
        <end position="955"/>
    </location>
</feature>
<dbReference type="InterPro" id="IPR050777">
    <property type="entry name" value="SET2_Histone-Lys_MeTrsfase"/>
</dbReference>
<keyword evidence="3" id="KW-0158">Chromosome</keyword>
<dbReference type="GO" id="GO:0042054">
    <property type="term" value="F:histone methyltransferase activity"/>
    <property type="evidence" value="ECO:0007669"/>
    <property type="project" value="InterPro"/>
</dbReference>
<feature type="compositionally biased region" description="Basic and acidic residues" evidence="8">
    <location>
        <begin position="585"/>
        <end position="597"/>
    </location>
</feature>
<dbReference type="OrthoDB" id="422362at2759"/>
<evidence type="ECO:0000256" key="7">
    <source>
        <dbReference type="ARBA" id="ARBA00023242"/>
    </source>
</evidence>
<protein>
    <submittedName>
        <fullName evidence="12">Histone-Lysine N-Methyltransferase ash1l</fullName>
    </submittedName>
</protein>
<dbReference type="InterPro" id="IPR001214">
    <property type="entry name" value="SET_dom"/>
</dbReference>
<dbReference type="SMART" id="SM00066">
    <property type="entry name" value="GAL4"/>
    <property type="match status" value="1"/>
</dbReference>
<dbReference type="PANTHER" id="PTHR22884">
    <property type="entry name" value="SET DOMAIN PROTEINS"/>
    <property type="match status" value="1"/>
</dbReference>
<keyword evidence="5" id="KW-0808">Transferase</keyword>
<dbReference type="GO" id="GO:0032259">
    <property type="term" value="P:methylation"/>
    <property type="evidence" value="ECO:0007669"/>
    <property type="project" value="UniProtKB-KW"/>
</dbReference>
<keyword evidence="7" id="KW-0539">Nucleus</keyword>
<feature type="compositionally biased region" description="Polar residues" evidence="8">
    <location>
        <begin position="673"/>
        <end position="695"/>
    </location>
</feature>
<reference evidence="12" key="1">
    <citation type="journal article" date="2020" name="Fungal Divers.">
        <title>Resolving the Mortierellaceae phylogeny through synthesis of multi-gene phylogenetics and phylogenomics.</title>
        <authorList>
            <person name="Vandepol N."/>
            <person name="Liber J."/>
            <person name="Desiro A."/>
            <person name="Na H."/>
            <person name="Kennedy M."/>
            <person name="Barry K."/>
            <person name="Grigoriev I.V."/>
            <person name="Miller A.N."/>
            <person name="O'Donnell K."/>
            <person name="Stajich J.E."/>
            <person name="Bonito G."/>
        </authorList>
    </citation>
    <scope>NUCLEOTIDE SEQUENCE</scope>
    <source>
        <strain evidence="12">CK1249</strain>
    </source>
</reference>
<dbReference type="CDD" id="cd00067">
    <property type="entry name" value="GAL4"/>
    <property type="match status" value="1"/>
</dbReference>
<dbReference type="InterPro" id="IPR006560">
    <property type="entry name" value="AWS_dom"/>
</dbReference>
<evidence type="ECO:0000259" key="11">
    <source>
        <dbReference type="PROSITE" id="PS51215"/>
    </source>
</evidence>
<feature type="region of interest" description="Disordered" evidence="8">
    <location>
        <begin position="1"/>
        <end position="33"/>
    </location>
</feature>
<feature type="region of interest" description="Disordered" evidence="8">
    <location>
        <begin position="1045"/>
        <end position="1069"/>
    </location>
</feature>
<dbReference type="SUPFAM" id="SSF57701">
    <property type="entry name" value="Zn2/Cys6 DNA-binding domain"/>
    <property type="match status" value="1"/>
</dbReference>
<dbReference type="InterPro" id="IPR041899">
    <property type="entry name" value="MAGE_WH2"/>
</dbReference>
<name>A0A9P6JE11_MORAP</name>
<feature type="region of interest" description="Disordered" evidence="8">
    <location>
        <begin position="91"/>
        <end position="173"/>
    </location>
</feature>
<dbReference type="EMBL" id="JAAAHY010000045">
    <property type="protein sequence ID" value="KAF9967999.1"/>
    <property type="molecule type" value="Genomic_DNA"/>
</dbReference>
<feature type="domain" description="Post-SET" evidence="10">
    <location>
        <begin position="1316"/>
        <end position="1332"/>
    </location>
</feature>
<feature type="compositionally biased region" description="Acidic residues" evidence="8">
    <location>
        <begin position="1532"/>
        <end position="1546"/>
    </location>
</feature>
<accession>A0A9P6JE11</accession>
<dbReference type="InterPro" id="IPR036864">
    <property type="entry name" value="Zn2-C6_fun-type_DNA-bd_sf"/>
</dbReference>
<evidence type="ECO:0000256" key="1">
    <source>
        <dbReference type="ARBA" id="ARBA00004123"/>
    </source>
</evidence>
<keyword evidence="6" id="KW-0949">S-adenosyl-L-methionine</keyword>
<feature type="domain" description="SET" evidence="9">
    <location>
        <begin position="1192"/>
        <end position="1308"/>
    </location>
</feature>
<proteinExistence type="predicted"/>
<dbReference type="PROSITE" id="PS50280">
    <property type="entry name" value="SET"/>
    <property type="match status" value="1"/>
</dbReference>
<feature type="compositionally biased region" description="Low complexity" evidence="8">
    <location>
        <begin position="1674"/>
        <end position="1689"/>
    </location>
</feature>
<feature type="compositionally biased region" description="Polar residues" evidence="8">
    <location>
        <begin position="803"/>
        <end position="813"/>
    </location>
</feature>
<dbReference type="Gene3D" id="1.10.10.1210">
    <property type="entry name" value="MAGE homology domain, winged helix WH2 motif"/>
    <property type="match status" value="1"/>
</dbReference>
<dbReference type="InterPro" id="IPR001138">
    <property type="entry name" value="Zn2Cys6_DnaBD"/>
</dbReference>
<feature type="compositionally biased region" description="Low complexity" evidence="8">
    <location>
        <begin position="1488"/>
        <end position="1500"/>
    </location>
</feature>
<dbReference type="Pfam" id="PF17907">
    <property type="entry name" value="AWS"/>
    <property type="match status" value="1"/>
</dbReference>
<feature type="compositionally biased region" description="Low complexity" evidence="8">
    <location>
        <begin position="703"/>
        <end position="715"/>
    </location>
</feature>
<feature type="compositionally biased region" description="Polar residues" evidence="8">
    <location>
        <begin position="1726"/>
        <end position="1737"/>
    </location>
</feature>
<dbReference type="GO" id="GO:0003677">
    <property type="term" value="F:DNA binding"/>
    <property type="evidence" value="ECO:0007669"/>
    <property type="project" value="InterPro"/>
</dbReference>
<dbReference type="InterPro" id="IPR017956">
    <property type="entry name" value="AT_hook_DNA-bd_motif"/>
</dbReference>
<feature type="compositionally biased region" description="Acidic residues" evidence="8">
    <location>
        <begin position="1562"/>
        <end position="1577"/>
    </location>
</feature>
<dbReference type="InterPro" id="IPR003616">
    <property type="entry name" value="Post-SET_dom"/>
</dbReference>
<feature type="region of interest" description="Disordered" evidence="8">
    <location>
        <begin position="1915"/>
        <end position="1936"/>
    </location>
</feature>
<feature type="compositionally biased region" description="Polar residues" evidence="8">
    <location>
        <begin position="741"/>
        <end position="784"/>
    </location>
</feature>
<feature type="compositionally biased region" description="Low complexity" evidence="8">
    <location>
        <begin position="790"/>
        <end position="801"/>
    </location>
</feature>
<feature type="compositionally biased region" description="Low complexity" evidence="8">
    <location>
        <begin position="248"/>
        <end position="257"/>
    </location>
</feature>
<evidence type="ECO:0000256" key="6">
    <source>
        <dbReference type="ARBA" id="ARBA00022691"/>
    </source>
</evidence>
<keyword evidence="13" id="KW-1185">Reference proteome</keyword>
<feature type="region of interest" description="Disordered" evidence="8">
    <location>
        <begin position="214"/>
        <end position="277"/>
    </location>
</feature>
<feature type="region of interest" description="Disordered" evidence="8">
    <location>
        <begin position="343"/>
        <end position="372"/>
    </location>
</feature>
<dbReference type="GO" id="GO:0005694">
    <property type="term" value="C:chromosome"/>
    <property type="evidence" value="ECO:0007669"/>
    <property type="project" value="UniProtKB-SubCell"/>
</dbReference>
<dbReference type="InterPro" id="IPR046341">
    <property type="entry name" value="SET_dom_sf"/>
</dbReference>
<comment type="subcellular location">
    <subcellularLocation>
        <location evidence="2">Chromosome</location>
    </subcellularLocation>
    <subcellularLocation>
        <location evidence="1">Nucleus</location>
    </subcellularLocation>
</comment>
<gene>
    <name evidence="12" type="primary">ASH1L_1</name>
    <name evidence="12" type="ORF">BGZ70_007283</name>
</gene>
<dbReference type="GO" id="GO:0005634">
    <property type="term" value="C:nucleus"/>
    <property type="evidence" value="ECO:0007669"/>
    <property type="project" value="UniProtKB-SubCell"/>
</dbReference>
<feature type="compositionally biased region" description="Low complexity" evidence="8">
    <location>
        <begin position="731"/>
        <end position="740"/>
    </location>
</feature>
<feature type="compositionally biased region" description="Pro residues" evidence="8">
    <location>
        <begin position="874"/>
        <end position="884"/>
    </location>
</feature>
<dbReference type="PROSITE" id="PS51215">
    <property type="entry name" value="AWS"/>
    <property type="match status" value="1"/>
</dbReference>
<dbReference type="PROSITE" id="PS00463">
    <property type="entry name" value="ZN2_CY6_FUNGAL_1"/>
    <property type="match status" value="1"/>
</dbReference>
<evidence type="ECO:0000256" key="5">
    <source>
        <dbReference type="ARBA" id="ARBA00022679"/>
    </source>
</evidence>
<dbReference type="GO" id="GO:0000981">
    <property type="term" value="F:DNA-binding transcription factor activity, RNA polymerase II-specific"/>
    <property type="evidence" value="ECO:0007669"/>
    <property type="project" value="InterPro"/>
</dbReference>
<sequence length="1936" mass="210727">MAVKAKKRKLAVSKRKERGAKDAQDNAEDELRREEEEMLAMTRLLKQVDEQEALTVTKQILVGASSTTTSSDRIVSLDATRLPEAADLLQVDSNGSSSQQRKMASDRGTVRASKAVSSAKTRKPSNTVTPRSARTKTTFVASLDETGGSSAAVSLDNTPELGSSRDSPSDAQGNERWLADLTMANMQMQNRAHEKEDQQRLHGKEAPILAASATTAAAETNGNHISEPPASQTKPSAVQSTDSDMHKNASTSHSQSSKSEDDSQKNDSAQSPVPASYAASVASESVAANGVSVESEASGPSMARESDVDTASNPDNSAIMTGFQLPLAALAKQRMSHSVISRQARTIYAPDTAKASETPEPDKPKRRPGRPPGYFLGPTSCAYCRQQHRRCDYNQVCHRCTKAKIPCDRSGTVERPTVIVREARLKAKADAAAALAAAVAAGFVIAPESRLRPSTRPASAQLLMEELEAFAESASSSQFQDSAQGLKRRRSITSSAVSKDNIIEERVKRVATARPVQKFDPNQYLTPHEIASRKYRAGELSTYCAKTGTHVAPADESQAKDTTDLDEAGSNSGSAGIGNSGEQIAAEKAKRAMERYSKYTGKKRAPGRPPGSKAPRRKKNAIQVDQVESEVDTQVDTQVEPLSEEQSVPPTDHLEDHQAKSSSGETSAATTTPLTQANQSEPSSGETSAVTTTLIDLTPAIQAESSSEETSATTTIPLTPVNQAESFSGETSATTTTHLTPANQPEASSGRKSVKSGTRTSQASQAEPSSGRRSVKSMTHTSPADQPEPSSVRKSAKSVKSTIHASPANQAKSSLGRDAVSTATRLTPSNQVGSSSGRRSVPTQLTPANQVEFLRAQGSLQPTTPTEVVKRGPGRPPWKKPPLVPVVKRPVGRPPNSVRYALNPSLIPPPKPVDPNFVKRGPGRPPKASMTASKAIRPSAPDSSSKTAETFSRLSQAKDVGSIVPSKRGRDSSAGPVSHPKNSKLKQIEPEIMNDEDENSSTQDDPPAKPAVRLVKKVYLKSGLYSADHKVNPVAAPSNSKLAVALKSGPRQTRRSVTPVGKDRRASCVSSSSDSTPFFQLPINYGAVLMSKQRDFFLPFDIMQAWQAGHLRKTMQPEPFIKIRSNIFVERKRRTETSPMVCHCIPPPPGSGKVGCGEDCYNRVMFYECVVGHCPCGDLCSNRRFQQKHNDDHLRVIWTKERGFGIQTTAPIRKGSLVIEYRGEVISQTECHKRMEGIYKNNKNFYFLEYEKGEVVDACQKGTNARFVNHSCSPNSQIEKWYLNGEMSIGIFASQDIPAGTEISYDYNFSSFRGAQKQKCRCGATNCRGYIGERSSKNKELANGSSVKPPGKKVDGRKQKAGRRKVQVQETPSLRFGQMPSIRQIRQRQSAKYTDAKMAVIRFTKLFLFRNTRLVESKYIKYAQTKSRSYQETVSRSWLAQARQGRKRNLEQVMEALRAATQTRKGTNQLSHYDDEDQADSSAQCDESSANSASVSAEGSIIMELDAEDMDAMDEYDMESADHSAAAHSSDEEQVDELESDSEEEAQSMQTSETPDQVHESDEGEVDELEDDEDGSLADGALETDEMKEDVPDAEAAIASVLKGLEVKNKLGKYGGGSRILKEMNTMMDGVGTLELKHETAVSSRGLFDPLVGLTDGHDGDKGKRKKNDDDYGSKAGSSSSGKTYGKRGAPADSQSQVSGSQKRVMRDDSDQDEESYAPTPIRPTGSGTKLAASSSSQVNIAPEDFERLIKDVVRLAIFTSHSDAALKRDDIRAGTKSYYLRNILPQELIASPVVDWESESADMGLLMVTLALIMVREGSILENVLMSHYRRMHLLEDASPFGEVTKKLEMYIKKRYLERIKLDHLDDSGEKAEIEYRWGARARVEVPEENVIKFIQEVFGREAPSTLEANIRKAAGLKGKGKEPKEQVVQPASQE</sequence>
<dbReference type="SMART" id="SM00384">
    <property type="entry name" value="AT_hook"/>
    <property type="match status" value="5"/>
</dbReference>
<dbReference type="SUPFAM" id="SSF82199">
    <property type="entry name" value="SET domain"/>
    <property type="match status" value="1"/>
</dbReference>
<feature type="compositionally biased region" description="Basic and acidic residues" evidence="8">
    <location>
        <begin position="1656"/>
        <end position="1673"/>
    </location>
</feature>
<feature type="compositionally biased region" description="Low complexity" evidence="8">
    <location>
        <begin position="266"/>
        <end position="277"/>
    </location>
</feature>
<dbReference type="InterPro" id="IPR002190">
    <property type="entry name" value="MHD_dom"/>
</dbReference>
<evidence type="ECO:0000256" key="4">
    <source>
        <dbReference type="ARBA" id="ARBA00022603"/>
    </source>
</evidence>
<evidence type="ECO:0000256" key="3">
    <source>
        <dbReference type="ARBA" id="ARBA00022454"/>
    </source>
</evidence>
<dbReference type="SMART" id="SM00570">
    <property type="entry name" value="AWS"/>
    <property type="match status" value="1"/>
</dbReference>
<organism evidence="12 13">
    <name type="scientific">Mortierella alpina</name>
    <name type="common">Oleaginous fungus</name>
    <name type="synonym">Mortierella renispora</name>
    <dbReference type="NCBI Taxonomy" id="64518"/>
    <lineage>
        <taxon>Eukaryota</taxon>
        <taxon>Fungi</taxon>
        <taxon>Fungi incertae sedis</taxon>
        <taxon>Mucoromycota</taxon>
        <taxon>Mortierellomycotina</taxon>
        <taxon>Mortierellomycetes</taxon>
        <taxon>Mortierellales</taxon>
        <taxon>Mortierellaceae</taxon>
        <taxon>Mortierella</taxon>
    </lineage>
</organism>
<feature type="compositionally biased region" description="Polar residues" evidence="8">
    <location>
        <begin position="91"/>
        <end position="102"/>
    </location>
</feature>
<feature type="region of interest" description="Disordered" evidence="8">
    <location>
        <begin position="290"/>
        <end position="317"/>
    </location>
</feature>
<dbReference type="PROSITE" id="PS50868">
    <property type="entry name" value="POST_SET"/>
    <property type="match status" value="1"/>
</dbReference>
<evidence type="ECO:0000313" key="12">
    <source>
        <dbReference type="EMBL" id="KAF9967999.1"/>
    </source>
</evidence>
<feature type="compositionally biased region" description="Polar residues" evidence="8">
    <location>
        <begin position="115"/>
        <end position="140"/>
    </location>
</feature>
<feature type="compositionally biased region" description="Polar residues" evidence="8">
    <location>
        <begin position="821"/>
        <end position="849"/>
    </location>
</feature>
<feature type="compositionally biased region" description="Polar residues" evidence="8">
    <location>
        <begin position="147"/>
        <end position="172"/>
    </location>
</feature>
<dbReference type="Pfam" id="PF00856">
    <property type="entry name" value="SET"/>
    <property type="match status" value="1"/>
</dbReference>
<feature type="domain" description="AWS" evidence="11">
    <location>
        <begin position="1137"/>
        <end position="1189"/>
    </location>
</feature>